<keyword evidence="5 8" id="KW-1133">Transmembrane helix</keyword>
<feature type="transmembrane region" description="Helical" evidence="8">
    <location>
        <begin position="164"/>
        <end position="190"/>
    </location>
</feature>
<dbReference type="InParanoid" id="A0A1Y2DUX7"/>
<dbReference type="InterPro" id="IPR035952">
    <property type="entry name" value="Rhomboid-like_sf"/>
</dbReference>
<evidence type="ECO:0000256" key="1">
    <source>
        <dbReference type="ARBA" id="ARBA00004141"/>
    </source>
</evidence>
<evidence type="ECO:0000256" key="4">
    <source>
        <dbReference type="ARBA" id="ARBA00022801"/>
    </source>
</evidence>
<keyword evidence="4" id="KW-0378">Hydrolase</keyword>
<feature type="transmembrane region" description="Helical" evidence="8">
    <location>
        <begin position="258"/>
        <end position="276"/>
    </location>
</feature>
<evidence type="ECO:0000256" key="6">
    <source>
        <dbReference type="ARBA" id="ARBA00023136"/>
    </source>
</evidence>
<comment type="caution">
    <text evidence="10">The sequence shown here is derived from an EMBL/GenBank/DDBJ whole genome shotgun (WGS) entry which is preliminary data.</text>
</comment>
<feature type="transmembrane region" description="Helical" evidence="8">
    <location>
        <begin position="202"/>
        <end position="220"/>
    </location>
</feature>
<evidence type="ECO:0000256" key="7">
    <source>
        <dbReference type="SAM" id="MobiDB-lite"/>
    </source>
</evidence>
<feature type="region of interest" description="Disordered" evidence="7">
    <location>
        <begin position="12"/>
        <end position="49"/>
    </location>
</feature>
<dbReference type="PANTHER" id="PTHR43731:SF14">
    <property type="entry name" value="PRESENILIN-ASSOCIATED RHOMBOID-LIKE PROTEIN, MITOCHONDRIAL"/>
    <property type="match status" value="1"/>
</dbReference>
<evidence type="ECO:0000256" key="8">
    <source>
        <dbReference type="SAM" id="Phobius"/>
    </source>
</evidence>
<protein>
    <recommendedName>
        <fullName evidence="9">Peptidase S54 rhomboid domain-containing protein</fullName>
    </recommendedName>
</protein>
<dbReference type="SUPFAM" id="SSF144091">
    <property type="entry name" value="Rhomboid-like"/>
    <property type="match status" value="1"/>
</dbReference>
<dbReference type="InterPro" id="IPR022764">
    <property type="entry name" value="Peptidase_S54_rhomboid_dom"/>
</dbReference>
<dbReference type="AlphaFoldDB" id="A0A1Y2DUX7"/>
<keyword evidence="6 8" id="KW-0472">Membrane</keyword>
<reference evidence="10 11" key="1">
    <citation type="submission" date="2016-07" db="EMBL/GenBank/DDBJ databases">
        <title>Pervasive Adenine N6-methylation of Active Genes in Fungi.</title>
        <authorList>
            <consortium name="DOE Joint Genome Institute"/>
            <person name="Mondo S.J."/>
            <person name="Dannebaum R.O."/>
            <person name="Kuo R.C."/>
            <person name="Labutti K."/>
            <person name="Haridas S."/>
            <person name="Kuo A."/>
            <person name="Salamov A."/>
            <person name="Ahrendt S.R."/>
            <person name="Lipzen A."/>
            <person name="Sullivan W."/>
            <person name="Andreopoulos W.B."/>
            <person name="Clum A."/>
            <person name="Lindquist E."/>
            <person name="Daum C."/>
            <person name="Ramamoorthy G.K."/>
            <person name="Gryganskyi A."/>
            <person name="Culley D."/>
            <person name="Magnuson J.K."/>
            <person name="James T.Y."/>
            <person name="O'Malley M.A."/>
            <person name="Stajich J.E."/>
            <person name="Spatafora J.W."/>
            <person name="Visel A."/>
            <person name="Grigoriev I.V."/>
        </authorList>
    </citation>
    <scope>NUCLEOTIDE SEQUENCE [LARGE SCALE GENOMIC DNA]</scope>
    <source>
        <strain evidence="10 11">CBS 129021</strain>
    </source>
</reference>
<keyword evidence="11" id="KW-1185">Reference proteome</keyword>
<evidence type="ECO:0000256" key="5">
    <source>
        <dbReference type="ARBA" id="ARBA00022989"/>
    </source>
</evidence>
<evidence type="ECO:0000313" key="11">
    <source>
        <dbReference type="Proteomes" id="UP000193689"/>
    </source>
</evidence>
<dbReference type="InterPro" id="IPR050925">
    <property type="entry name" value="Rhomboid_protease_S54"/>
</dbReference>
<dbReference type="Pfam" id="PF01694">
    <property type="entry name" value="Rhomboid"/>
    <property type="match status" value="1"/>
</dbReference>
<evidence type="ECO:0000256" key="2">
    <source>
        <dbReference type="ARBA" id="ARBA00009045"/>
    </source>
</evidence>
<sequence>MLTNALHRLATRSLRASKPTTSTSPLSDGAQRSKSFFTPSHRPSPSPRLPLPLIQGLRRSYYNYNPNYHHTSLPVQKGVIFGFIGLNAFICYEWNFGPSSSHTQTTATPTGASLFHDMNANFILSQHNLDSGRWWTLLTHSISHQELPHLVFNMVSFHAFASSFFMIGLGPGLLCGVMLGSALVAGLTGLADNRRKEQDRGGLGASGIVTGLGAFVTCIAPNLRFMILPFPFGIPLWILTPGYFAYDWYRADDPNSRVGHAAHIGGSCFGVLAFVVRKMLRL</sequence>
<evidence type="ECO:0000259" key="9">
    <source>
        <dbReference type="Pfam" id="PF01694"/>
    </source>
</evidence>
<dbReference type="Gene3D" id="1.20.1540.10">
    <property type="entry name" value="Rhomboid-like"/>
    <property type="match status" value="1"/>
</dbReference>
<feature type="transmembrane region" description="Helical" evidence="8">
    <location>
        <begin position="227"/>
        <end position="246"/>
    </location>
</feature>
<dbReference type="PANTHER" id="PTHR43731">
    <property type="entry name" value="RHOMBOID PROTEASE"/>
    <property type="match status" value="1"/>
</dbReference>
<feature type="domain" description="Peptidase S54 rhomboid" evidence="9">
    <location>
        <begin position="132"/>
        <end position="275"/>
    </location>
</feature>
<dbReference type="GeneID" id="63776602"/>
<dbReference type="Proteomes" id="UP000193689">
    <property type="component" value="Unassembled WGS sequence"/>
</dbReference>
<gene>
    <name evidence="10" type="ORF">BCR38DRAFT_435604</name>
</gene>
<feature type="compositionally biased region" description="Polar residues" evidence="7">
    <location>
        <begin position="18"/>
        <end position="38"/>
    </location>
</feature>
<evidence type="ECO:0000256" key="3">
    <source>
        <dbReference type="ARBA" id="ARBA00022692"/>
    </source>
</evidence>
<organism evidence="10 11">
    <name type="scientific">Pseudomassariella vexata</name>
    <dbReference type="NCBI Taxonomy" id="1141098"/>
    <lineage>
        <taxon>Eukaryota</taxon>
        <taxon>Fungi</taxon>
        <taxon>Dikarya</taxon>
        <taxon>Ascomycota</taxon>
        <taxon>Pezizomycotina</taxon>
        <taxon>Sordariomycetes</taxon>
        <taxon>Xylariomycetidae</taxon>
        <taxon>Amphisphaeriales</taxon>
        <taxon>Pseudomassariaceae</taxon>
        <taxon>Pseudomassariella</taxon>
    </lineage>
</organism>
<name>A0A1Y2DUX7_9PEZI</name>
<dbReference type="OrthoDB" id="418595at2759"/>
<dbReference type="EMBL" id="MCFJ01000008">
    <property type="protein sequence ID" value="ORY62989.1"/>
    <property type="molecule type" value="Genomic_DNA"/>
</dbReference>
<proteinExistence type="inferred from homology"/>
<dbReference type="GO" id="GO:0016020">
    <property type="term" value="C:membrane"/>
    <property type="evidence" value="ECO:0007669"/>
    <property type="project" value="UniProtKB-SubCell"/>
</dbReference>
<dbReference type="RefSeq" id="XP_040714646.1">
    <property type="nucleotide sequence ID" value="XM_040860390.1"/>
</dbReference>
<comment type="subcellular location">
    <subcellularLocation>
        <location evidence="1">Membrane</location>
        <topology evidence="1">Multi-pass membrane protein</topology>
    </subcellularLocation>
</comment>
<dbReference type="GO" id="GO:0004252">
    <property type="term" value="F:serine-type endopeptidase activity"/>
    <property type="evidence" value="ECO:0007669"/>
    <property type="project" value="InterPro"/>
</dbReference>
<keyword evidence="3 8" id="KW-0812">Transmembrane</keyword>
<accession>A0A1Y2DUX7</accession>
<evidence type="ECO:0000313" key="10">
    <source>
        <dbReference type="EMBL" id="ORY62989.1"/>
    </source>
</evidence>
<comment type="similarity">
    <text evidence="2">Belongs to the peptidase S54 family.</text>
</comment>